<dbReference type="RefSeq" id="WP_058247982.1">
    <property type="nucleotide sequence ID" value="NZ_CYSE01000004.1"/>
</dbReference>
<evidence type="ECO:0000259" key="1">
    <source>
        <dbReference type="Pfam" id="PF00535"/>
    </source>
</evidence>
<dbReference type="CDD" id="cd04179">
    <property type="entry name" value="DPM_DPG-synthase_like"/>
    <property type="match status" value="1"/>
</dbReference>
<dbReference type="AlphaFoldDB" id="A0A0N7M049"/>
<dbReference type="Proteomes" id="UP000054935">
    <property type="component" value="Unassembled WGS sequence"/>
</dbReference>
<dbReference type="SUPFAM" id="SSF53448">
    <property type="entry name" value="Nucleotide-diphospho-sugar transferases"/>
    <property type="match status" value="1"/>
</dbReference>
<dbReference type="Gene3D" id="3.90.550.10">
    <property type="entry name" value="Spore Coat Polysaccharide Biosynthesis Protein SpsA, Chain A"/>
    <property type="match status" value="1"/>
</dbReference>
<dbReference type="EMBL" id="CYSE01000004">
    <property type="protein sequence ID" value="CUH79473.1"/>
    <property type="molecule type" value="Genomic_DNA"/>
</dbReference>
<dbReference type="Pfam" id="PF00535">
    <property type="entry name" value="Glycos_transf_2"/>
    <property type="match status" value="1"/>
</dbReference>
<evidence type="ECO:0000313" key="2">
    <source>
        <dbReference type="EMBL" id="CUH79473.1"/>
    </source>
</evidence>
<reference evidence="2 3" key="1">
    <citation type="submission" date="2015-09" db="EMBL/GenBank/DDBJ databases">
        <authorList>
            <consortium name="Swine Surveillance"/>
        </authorList>
    </citation>
    <scope>NUCLEOTIDE SEQUENCE [LARGE SCALE GENOMIC DNA]</scope>
    <source>
        <strain evidence="2 3">CECT 7648</strain>
    </source>
</reference>
<sequence length="260" mass="29530">MSRILVFIPAYNCAPQITRVLRQLDSPEVQEVIDGVVVVDNRSPDTTRQAAAEGLAKLPLDTALLHNDDNYGLGGSHKVAINYAREQGYDFLIVLHGDDQGDIADIVPHLKASKQLDLDFFMGARFMKGSRLEGYSTLRTAANEVFNLIFSFISGRRLYDLGSGLNLFRVSAFDGDWHLKYADDLTFNYYLILGVVRRGCRLRFFPLTWREDDQVSNAKLSRMGIQLLRIILFRMYRPKAFFANDHRATARDAYPSTRVV</sequence>
<proteinExistence type="predicted"/>
<dbReference type="InterPro" id="IPR029044">
    <property type="entry name" value="Nucleotide-diphossugar_trans"/>
</dbReference>
<dbReference type="PANTHER" id="PTHR48090:SF7">
    <property type="entry name" value="RFBJ PROTEIN"/>
    <property type="match status" value="1"/>
</dbReference>
<keyword evidence="2" id="KW-0808">Transferase</keyword>
<dbReference type="GO" id="GO:0016740">
    <property type="term" value="F:transferase activity"/>
    <property type="evidence" value="ECO:0007669"/>
    <property type="project" value="UniProtKB-KW"/>
</dbReference>
<organism evidence="2 3">
    <name type="scientific">Tropicibacter naphthalenivorans</name>
    <dbReference type="NCBI Taxonomy" id="441103"/>
    <lineage>
        <taxon>Bacteria</taxon>
        <taxon>Pseudomonadati</taxon>
        <taxon>Pseudomonadota</taxon>
        <taxon>Alphaproteobacteria</taxon>
        <taxon>Rhodobacterales</taxon>
        <taxon>Roseobacteraceae</taxon>
        <taxon>Tropicibacter</taxon>
    </lineage>
</organism>
<name>A0A0N7M049_9RHOB</name>
<protein>
    <submittedName>
        <fullName evidence="2">Glycosyltransferase</fullName>
    </submittedName>
</protein>
<accession>A0A0N7M049</accession>
<evidence type="ECO:0000313" key="3">
    <source>
        <dbReference type="Proteomes" id="UP000054935"/>
    </source>
</evidence>
<gene>
    <name evidence="2" type="ORF">TRN7648_02490</name>
</gene>
<dbReference type="PANTHER" id="PTHR48090">
    <property type="entry name" value="UNDECAPRENYL-PHOSPHATE 4-DEOXY-4-FORMAMIDO-L-ARABINOSE TRANSFERASE-RELATED"/>
    <property type="match status" value="1"/>
</dbReference>
<dbReference type="STRING" id="441103.TRN7648_02490"/>
<dbReference type="InterPro" id="IPR001173">
    <property type="entry name" value="Glyco_trans_2-like"/>
</dbReference>
<dbReference type="OrthoDB" id="9802632at2"/>
<dbReference type="InterPro" id="IPR050256">
    <property type="entry name" value="Glycosyltransferase_2"/>
</dbReference>
<feature type="domain" description="Glycosyltransferase 2-like" evidence="1">
    <location>
        <begin position="6"/>
        <end position="173"/>
    </location>
</feature>
<keyword evidence="3" id="KW-1185">Reference proteome</keyword>